<evidence type="ECO:0000313" key="3">
    <source>
        <dbReference type="Proteomes" id="UP000298030"/>
    </source>
</evidence>
<evidence type="ECO:0000313" key="2">
    <source>
        <dbReference type="EMBL" id="TEB33521.1"/>
    </source>
</evidence>
<accession>A0A4Y7THP7</accession>
<sequence length="151" mass="16452">MLSIEGIQAFDGGRHIEFKGVRGSAGQSQQLGLVGTWPSPGSRTVRRSLKLGAHQVPPRGAPTLQGLFRAGKPECTSSDETDEPPLKEAPWSSRGELLCTWFRLVCGTRSETRLGQVSARKRTSACQKHPRFRPCTPFTYLSAKACLTGNI</sequence>
<organism evidence="2 3">
    <name type="scientific">Coprinellus micaceus</name>
    <name type="common">Glistening ink-cap mushroom</name>
    <name type="synonym">Coprinus micaceus</name>
    <dbReference type="NCBI Taxonomy" id="71717"/>
    <lineage>
        <taxon>Eukaryota</taxon>
        <taxon>Fungi</taxon>
        <taxon>Dikarya</taxon>
        <taxon>Basidiomycota</taxon>
        <taxon>Agaricomycotina</taxon>
        <taxon>Agaricomycetes</taxon>
        <taxon>Agaricomycetidae</taxon>
        <taxon>Agaricales</taxon>
        <taxon>Agaricineae</taxon>
        <taxon>Psathyrellaceae</taxon>
        <taxon>Coprinellus</taxon>
    </lineage>
</organism>
<name>A0A4Y7THP7_COPMI</name>
<comment type="caution">
    <text evidence="2">The sequence shown here is derived from an EMBL/GenBank/DDBJ whole genome shotgun (WGS) entry which is preliminary data.</text>
</comment>
<protein>
    <submittedName>
        <fullName evidence="2">Uncharacterized protein</fullName>
    </submittedName>
</protein>
<feature type="region of interest" description="Disordered" evidence="1">
    <location>
        <begin position="54"/>
        <end position="90"/>
    </location>
</feature>
<keyword evidence="3" id="KW-1185">Reference proteome</keyword>
<evidence type="ECO:0000256" key="1">
    <source>
        <dbReference type="SAM" id="MobiDB-lite"/>
    </source>
</evidence>
<dbReference type="EMBL" id="QPFP01000012">
    <property type="protein sequence ID" value="TEB33521.1"/>
    <property type="molecule type" value="Genomic_DNA"/>
</dbReference>
<dbReference type="AlphaFoldDB" id="A0A4Y7THP7"/>
<dbReference type="Proteomes" id="UP000298030">
    <property type="component" value="Unassembled WGS sequence"/>
</dbReference>
<gene>
    <name evidence="2" type="ORF">FA13DRAFT_158282</name>
</gene>
<proteinExistence type="predicted"/>
<reference evidence="2 3" key="1">
    <citation type="journal article" date="2019" name="Nat. Ecol. Evol.">
        <title>Megaphylogeny resolves global patterns of mushroom evolution.</title>
        <authorList>
            <person name="Varga T."/>
            <person name="Krizsan K."/>
            <person name="Foldi C."/>
            <person name="Dima B."/>
            <person name="Sanchez-Garcia M."/>
            <person name="Sanchez-Ramirez S."/>
            <person name="Szollosi G.J."/>
            <person name="Szarkandi J.G."/>
            <person name="Papp V."/>
            <person name="Albert L."/>
            <person name="Andreopoulos W."/>
            <person name="Angelini C."/>
            <person name="Antonin V."/>
            <person name="Barry K.W."/>
            <person name="Bougher N.L."/>
            <person name="Buchanan P."/>
            <person name="Buyck B."/>
            <person name="Bense V."/>
            <person name="Catcheside P."/>
            <person name="Chovatia M."/>
            <person name="Cooper J."/>
            <person name="Damon W."/>
            <person name="Desjardin D."/>
            <person name="Finy P."/>
            <person name="Geml J."/>
            <person name="Haridas S."/>
            <person name="Hughes K."/>
            <person name="Justo A."/>
            <person name="Karasinski D."/>
            <person name="Kautmanova I."/>
            <person name="Kiss B."/>
            <person name="Kocsube S."/>
            <person name="Kotiranta H."/>
            <person name="LaButti K.M."/>
            <person name="Lechner B.E."/>
            <person name="Liimatainen K."/>
            <person name="Lipzen A."/>
            <person name="Lukacs Z."/>
            <person name="Mihaltcheva S."/>
            <person name="Morgado L.N."/>
            <person name="Niskanen T."/>
            <person name="Noordeloos M.E."/>
            <person name="Ohm R.A."/>
            <person name="Ortiz-Santana B."/>
            <person name="Ovrebo C."/>
            <person name="Racz N."/>
            <person name="Riley R."/>
            <person name="Savchenko A."/>
            <person name="Shiryaev A."/>
            <person name="Soop K."/>
            <person name="Spirin V."/>
            <person name="Szebenyi C."/>
            <person name="Tomsovsky M."/>
            <person name="Tulloss R.E."/>
            <person name="Uehling J."/>
            <person name="Grigoriev I.V."/>
            <person name="Vagvolgyi C."/>
            <person name="Papp T."/>
            <person name="Martin F.M."/>
            <person name="Miettinen O."/>
            <person name="Hibbett D.S."/>
            <person name="Nagy L.G."/>
        </authorList>
    </citation>
    <scope>NUCLEOTIDE SEQUENCE [LARGE SCALE GENOMIC DNA]</scope>
    <source>
        <strain evidence="2 3">FP101781</strain>
    </source>
</reference>